<protein>
    <submittedName>
        <fullName evidence="1">Sarcosine oxidase subunit gamma</fullName>
    </submittedName>
</protein>
<gene>
    <name evidence="1" type="ORF">F9817_14690</name>
</gene>
<evidence type="ECO:0000313" key="2">
    <source>
        <dbReference type="Proteomes" id="UP000462621"/>
    </source>
</evidence>
<dbReference type="InterPro" id="IPR027266">
    <property type="entry name" value="TrmE/GcvT-like"/>
</dbReference>
<accession>A0A7X4LM10</accession>
<dbReference type="SUPFAM" id="SSF103025">
    <property type="entry name" value="Folate-binding domain"/>
    <property type="match status" value="1"/>
</dbReference>
<keyword evidence="2" id="KW-1185">Reference proteome</keyword>
<dbReference type="EMBL" id="WEKT01000029">
    <property type="protein sequence ID" value="MZI94443.1"/>
    <property type="molecule type" value="Genomic_DNA"/>
</dbReference>
<dbReference type="InterPro" id="IPR007375">
    <property type="entry name" value="SoxG"/>
</dbReference>
<evidence type="ECO:0000313" key="1">
    <source>
        <dbReference type="EMBL" id="MZI94443.1"/>
    </source>
</evidence>
<dbReference type="AlphaFoldDB" id="A0A7X4LM10"/>
<sequence>MMAELSKPKSVAKSFLTQKESVNMSDVLSPEKKLTPVTTLVAVMDQYSETPAQSPISDSQKKGIVQPATRQSGVVIKELALMGHLIIRGNADNEVFVEGVTNVLGLALPTKPLTTAANDVTSILWLSPDEWLVLSSADMLYDIEVALREKLTGHFSIVNQSGGQTVIELTGLNVVEVLKKSTSLDVHPNSFPVGKVAGSLLAKSSATFYHCGENQWRLIVRRSFADYIWRWLIDASKEFGLTIEK</sequence>
<organism evidence="1 2">
    <name type="scientific">Vibrio eleionomae</name>
    <dbReference type="NCBI Taxonomy" id="2653505"/>
    <lineage>
        <taxon>Bacteria</taxon>
        <taxon>Pseudomonadati</taxon>
        <taxon>Pseudomonadota</taxon>
        <taxon>Gammaproteobacteria</taxon>
        <taxon>Vibrionales</taxon>
        <taxon>Vibrionaceae</taxon>
        <taxon>Vibrio</taxon>
    </lineage>
</organism>
<reference evidence="1 2" key="1">
    <citation type="submission" date="2019-10" db="EMBL/GenBank/DDBJ databases">
        <title>Vibrio sp. nov. isolated from a shrimp pond.</title>
        <authorList>
            <person name="Gomez-Gil B."/>
            <person name="Enciso-Ibarra J."/>
            <person name="Enciso-Ibarra K."/>
            <person name="Bolan-Mejia C."/>
        </authorList>
    </citation>
    <scope>NUCLEOTIDE SEQUENCE [LARGE SCALE GENOMIC DNA]</scope>
    <source>
        <strain evidence="1 2">CAIM 722</strain>
    </source>
</reference>
<dbReference type="Gene3D" id="3.30.70.1520">
    <property type="entry name" value="Heterotetrameric sarcosine oxidase"/>
    <property type="match status" value="1"/>
</dbReference>
<dbReference type="Gene3D" id="3.30.1360.120">
    <property type="entry name" value="Probable tRNA modification gtpase trme, domain 1"/>
    <property type="match status" value="1"/>
</dbReference>
<dbReference type="Proteomes" id="UP000462621">
    <property type="component" value="Unassembled WGS sequence"/>
</dbReference>
<comment type="caution">
    <text evidence="1">The sequence shown here is derived from an EMBL/GenBank/DDBJ whole genome shotgun (WGS) entry which is preliminary data.</text>
</comment>
<proteinExistence type="predicted"/>
<dbReference type="Pfam" id="PF04268">
    <property type="entry name" value="SoxG"/>
    <property type="match status" value="1"/>
</dbReference>
<name>A0A7X4LM10_9VIBR</name>